<organism evidence="4 5">
    <name type="scientific">Gigaspora rosea</name>
    <dbReference type="NCBI Taxonomy" id="44941"/>
    <lineage>
        <taxon>Eukaryota</taxon>
        <taxon>Fungi</taxon>
        <taxon>Fungi incertae sedis</taxon>
        <taxon>Mucoromycota</taxon>
        <taxon>Glomeromycotina</taxon>
        <taxon>Glomeromycetes</taxon>
        <taxon>Diversisporales</taxon>
        <taxon>Gigasporaceae</taxon>
        <taxon>Gigaspora</taxon>
    </lineage>
</organism>
<dbReference type="InterPro" id="IPR013126">
    <property type="entry name" value="Hsp_70_fam"/>
</dbReference>
<dbReference type="GO" id="GO:0005829">
    <property type="term" value="C:cytosol"/>
    <property type="evidence" value="ECO:0007669"/>
    <property type="project" value="TreeGrafter"/>
</dbReference>
<evidence type="ECO:0000256" key="3">
    <source>
        <dbReference type="SAM" id="MobiDB-lite"/>
    </source>
</evidence>
<name>A0A397V5H4_9GLOM</name>
<dbReference type="SUPFAM" id="SSF100934">
    <property type="entry name" value="Heat shock protein 70kD (HSP70), C-terminal subdomain"/>
    <property type="match status" value="1"/>
</dbReference>
<dbReference type="STRING" id="44941.A0A397V5H4"/>
<proteinExistence type="predicted"/>
<keyword evidence="2" id="KW-0067">ATP-binding</keyword>
<dbReference type="PANTHER" id="PTHR45639">
    <property type="entry name" value="HSC70CB, ISOFORM G-RELATED"/>
    <property type="match status" value="1"/>
</dbReference>
<dbReference type="InterPro" id="IPR029048">
    <property type="entry name" value="HSP70_C_sf"/>
</dbReference>
<comment type="caution">
    <text evidence="4">The sequence shown here is derived from an EMBL/GenBank/DDBJ whole genome shotgun (WGS) entry which is preliminary data.</text>
</comment>
<keyword evidence="5" id="KW-1185">Reference proteome</keyword>
<dbReference type="PANTHER" id="PTHR45639:SF4">
    <property type="entry name" value="HSC70CB, ISOFORM G"/>
    <property type="match status" value="1"/>
</dbReference>
<keyword evidence="1" id="KW-0547">Nucleotide-binding</keyword>
<reference evidence="4 5" key="1">
    <citation type="submission" date="2018-06" db="EMBL/GenBank/DDBJ databases">
        <title>Comparative genomics reveals the genomic features of Rhizophagus irregularis, R. cerebriforme, R. diaphanum and Gigaspora rosea, and their symbiotic lifestyle signature.</title>
        <authorList>
            <person name="Morin E."/>
            <person name="San Clemente H."/>
            <person name="Chen E.C.H."/>
            <person name="De La Providencia I."/>
            <person name="Hainaut M."/>
            <person name="Kuo A."/>
            <person name="Kohler A."/>
            <person name="Murat C."/>
            <person name="Tang N."/>
            <person name="Roy S."/>
            <person name="Loubradou J."/>
            <person name="Henrissat B."/>
            <person name="Grigoriev I.V."/>
            <person name="Corradi N."/>
            <person name="Roux C."/>
            <person name="Martin F.M."/>
        </authorList>
    </citation>
    <scope>NUCLEOTIDE SEQUENCE [LARGE SCALE GENOMIC DNA]</scope>
    <source>
        <strain evidence="4 5">DAOM 194757</strain>
    </source>
</reference>
<evidence type="ECO:0000313" key="4">
    <source>
        <dbReference type="EMBL" id="RIB17710.1"/>
    </source>
</evidence>
<dbReference type="GO" id="GO:0140662">
    <property type="term" value="F:ATP-dependent protein folding chaperone"/>
    <property type="evidence" value="ECO:0007669"/>
    <property type="project" value="InterPro"/>
</dbReference>
<dbReference type="Gene3D" id="1.20.1270.10">
    <property type="match status" value="1"/>
</dbReference>
<evidence type="ECO:0000313" key="5">
    <source>
        <dbReference type="Proteomes" id="UP000266673"/>
    </source>
</evidence>
<feature type="region of interest" description="Disordered" evidence="3">
    <location>
        <begin position="136"/>
        <end position="197"/>
    </location>
</feature>
<accession>A0A397V5H4</accession>
<dbReference type="GO" id="GO:0005634">
    <property type="term" value="C:nucleus"/>
    <property type="evidence" value="ECO:0007669"/>
    <property type="project" value="TreeGrafter"/>
</dbReference>
<sequence length="197" mass="23055">MYTQELLSITVIRPGKQMQYTRLIDNHGHVDQLDIIYWELYTFLSSTENWLYDEEEDASKSVYVEKLDQLKTYGGPIAKRYHEAEERPKAVQLLQESIQSFILNAASNEERFSHIPEEEKKSIMEKATKHQNVHFASLIWSKPKPKPEPKPEEPKSKEPKTEVPKTEEPKPEEPNTEEPNPQKTVIEENVQNLHFVL</sequence>
<evidence type="ECO:0000256" key="2">
    <source>
        <dbReference type="ARBA" id="ARBA00022840"/>
    </source>
</evidence>
<dbReference type="GO" id="GO:0005524">
    <property type="term" value="F:ATP binding"/>
    <property type="evidence" value="ECO:0007669"/>
    <property type="project" value="UniProtKB-KW"/>
</dbReference>
<gene>
    <name evidence="4" type="ORF">C2G38_2312685</name>
</gene>
<dbReference type="EMBL" id="QKWP01000589">
    <property type="protein sequence ID" value="RIB17710.1"/>
    <property type="molecule type" value="Genomic_DNA"/>
</dbReference>
<feature type="compositionally biased region" description="Basic and acidic residues" evidence="3">
    <location>
        <begin position="145"/>
        <end position="173"/>
    </location>
</feature>
<dbReference type="OrthoDB" id="434160at2759"/>
<evidence type="ECO:0000256" key="1">
    <source>
        <dbReference type="ARBA" id="ARBA00022741"/>
    </source>
</evidence>
<protein>
    <submittedName>
        <fullName evidence="4">Uncharacterized protein</fullName>
    </submittedName>
</protein>
<dbReference type="AlphaFoldDB" id="A0A397V5H4"/>
<dbReference type="Proteomes" id="UP000266673">
    <property type="component" value="Unassembled WGS sequence"/>
</dbReference>